<sequence>MLTSAQTQSFSLFHDSYQSGERSSDTGQPGYLLKGQQATAVTWNIDDSPVFRTIHESDDDDEADNHRSACNVTGAYCTRALLRSFQYHRASCPLVGRYEADQIARSPDPALHPASYGDATLYRHFIVRPTKPA</sequence>
<dbReference type="AlphaFoldDB" id="A0A8H6E3M8"/>
<keyword evidence="2" id="KW-1185">Reference proteome</keyword>
<proteinExistence type="predicted"/>
<evidence type="ECO:0000313" key="1">
    <source>
        <dbReference type="EMBL" id="KAF5858212.1"/>
    </source>
</evidence>
<comment type="caution">
    <text evidence="1">The sequence shown here is derived from an EMBL/GenBank/DDBJ whole genome shotgun (WGS) entry which is preliminary data.</text>
</comment>
<reference evidence="1 2" key="1">
    <citation type="submission" date="2019-04" db="EMBL/GenBank/DDBJ databases">
        <title>Aspergillus burnettii sp. nov., novel species from soil in southeast Queensland.</title>
        <authorList>
            <person name="Gilchrist C.L.M."/>
            <person name="Pitt J.I."/>
            <person name="Lange L."/>
            <person name="Lacey H.J."/>
            <person name="Vuong D."/>
            <person name="Midgley D.J."/>
            <person name="Greenfield P."/>
            <person name="Bradbury M."/>
            <person name="Lacey E."/>
            <person name="Busk P.K."/>
            <person name="Pilgaard B."/>
            <person name="Chooi Y.H."/>
            <person name="Piggott A.M."/>
        </authorList>
    </citation>
    <scope>NUCLEOTIDE SEQUENCE [LARGE SCALE GENOMIC DNA]</scope>
    <source>
        <strain evidence="1 2">FRR 5400</strain>
    </source>
</reference>
<gene>
    <name evidence="1" type="ORF">ETB97_004666</name>
</gene>
<evidence type="ECO:0000313" key="2">
    <source>
        <dbReference type="Proteomes" id="UP000541154"/>
    </source>
</evidence>
<dbReference type="EMBL" id="SPNV01000215">
    <property type="protein sequence ID" value="KAF5858212.1"/>
    <property type="molecule type" value="Genomic_DNA"/>
</dbReference>
<protein>
    <submittedName>
        <fullName evidence="1">Uncharacterized protein</fullName>
    </submittedName>
</protein>
<organism evidence="1 2">
    <name type="scientific">Petromyces alliaceus</name>
    <name type="common">Aspergillus alliaceus</name>
    <dbReference type="NCBI Taxonomy" id="209559"/>
    <lineage>
        <taxon>Eukaryota</taxon>
        <taxon>Fungi</taxon>
        <taxon>Dikarya</taxon>
        <taxon>Ascomycota</taxon>
        <taxon>Pezizomycotina</taxon>
        <taxon>Eurotiomycetes</taxon>
        <taxon>Eurotiomycetidae</taxon>
        <taxon>Eurotiales</taxon>
        <taxon>Aspergillaceae</taxon>
        <taxon>Aspergillus</taxon>
        <taxon>Aspergillus subgen. Circumdati</taxon>
    </lineage>
</organism>
<dbReference type="Proteomes" id="UP000541154">
    <property type="component" value="Unassembled WGS sequence"/>
</dbReference>
<name>A0A8H6E3M8_PETAA</name>
<accession>A0A8H6E3M8</accession>